<dbReference type="InterPro" id="IPR041714">
    <property type="entry name" value="VKOR_Actinobacteria"/>
</dbReference>
<evidence type="ECO:0000313" key="12">
    <source>
        <dbReference type="EMBL" id="SCX60284.1"/>
    </source>
</evidence>
<evidence type="ECO:0000256" key="2">
    <source>
        <dbReference type="ARBA" id="ARBA00006214"/>
    </source>
</evidence>
<dbReference type="Gene3D" id="1.20.1440.130">
    <property type="entry name" value="VKOR domain"/>
    <property type="match status" value="1"/>
</dbReference>
<evidence type="ECO:0000256" key="1">
    <source>
        <dbReference type="ARBA" id="ARBA00004141"/>
    </source>
</evidence>
<dbReference type="EMBL" id="FMUH01000009">
    <property type="protein sequence ID" value="SCX60284.1"/>
    <property type="molecule type" value="Genomic_DNA"/>
</dbReference>
<dbReference type="Pfam" id="PF07884">
    <property type="entry name" value="VKOR"/>
    <property type="match status" value="1"/>
</dbReference>
<comment type="similarity">
    <text evidence="2">Belongs to the VKOR family.</text>
</comment>
<evidence type="ECO:0000256" key="4">
    <source>
        <dbReference type="ARBA" id="ARBA00022719"/>
    </source>
</evidence>
<accession>A0A1G4Z3K9</accession>
<name>A0A1G4Z3K9_9ACTN</name>
<dbReference type="InterPro" id="IPR038354">
    <property type="entry name" value="VKOR_sf"/>
</dbReference>
<proteinExistence type="inferred from homology"/>
<dbReference type="RefSeq" id="WP_207798621.1">
    <property type="nucleotide sequence ID" value="NZ_FMUH01000009.1"/>
</dbReference>
<gene>
    <name evidence="12" type="ORF">SAMN03159343_4067</name>
</gene>
<dbReference type="InterPro" id="IPR012932">
    <property type="entry name" value="VKOR"/>
</dbReference>
<evidence type="ECO:0000256" key="8">
    <source>
        <dbReference type="ARBA" id="ARBA00023157"/>
    </source>
</evidence>
<feature type="domain" description="Vitamin K epoxide reductase" evidence="11">
    <location>
        <begin position="30"/>
        <end position="171"/>
    </location>
</feature>
<feature type="transmembrane region" description="Helical" evidence="10">
    <location>
        <begin position="119"/>
        <end position="139"/>
    </location>
</feature>
<dbReference type="SMART" id="SM00756">
    <property type="entry name" value="VKc"/>
    <property type="match status" value="1"/>
</dbReference>
<keyword evidence="9" id="KW-0676">Redox-active center</keyword>
<dbReference type="PANTHER" id="PTHR34573">
    <property type="entry name" value="VKC DOMAIN-CONTAINING PROTEIN"/>
    <property type="match status" value="1"/>
</dbReference>
<keyword evidence="6" id="KW-0560">Oxidoreductase</keyword>
<evidence type="ECO:0000256" key="7">
    <source>
        <dbReference type="ARBA" id="ARBA00023136"/>
    </source>
</evidence>
<reference evidence="13" key="1">
    <citation type="submission" date="2016-10" db="EMBL/GenBank/DDBJ databases">
        <authorList>
            <person name="Varghese N."/>
            <person name="Submissions S."/>
        </authorList>
    </citation>
    <scope>NUCLEOTIDE SEQUENCE [LARGE SCALE GENOMIC DNA]</scope>
    <source>
        <strain evidence="13">DSM 45722</strain>
    </source>
</reference>
<evidence type="ECO:0000256" key="10">
    <source>
        <dbReference type="SAM" id="Phobius"/>
    </source>
</evidence>
<dbReference type="STRING" id="1960309.SAMN03159343_4067"/>
<feature type="transmembrane region" description="Helical" evidence="10">
    <location>
        <begin position="33"/>
        <end position="53"/>
    </location>
</feature>
<keyword evidence="13" id="KW-1185">Reference proteome</keyword>
<evidence type="ECO:0000259" key="11">
    <source>
        <dbReference type="SMART" id="SM00756"/>
    </source>
</evidence>
<keyword evidence="4" id="KW-0874">Quinone</keyword>
<keyword evidence="3 10" id="KW-0812">Transmembrane</keyword>
<protein>
    <submittedName>
        <fullName evidence="12">Uncharacterized membrane protein</fullName>
    </submittedName>
</protein>
<evidence type="ECO:0000313" key="13">
    <source>
        <dbReference type="Proteomes" id="UP000198981"/>
    </source>
</evidence>
<keyword evidence="5 10" id="KW-1133">Transmembrane helix</keyword>
<dbReference type="GO" id="GO:0048038">
    <property type="term" value="F:quinone binding"/>
    <property type="evidence" value="ECO:0007669"/>
    <property type="project" value="UniProtKB-KW"/>
</dbReference>
<evidence type="ECO:0000256" key="3">
    <source>
        <dbReference type="ARBA" id="ARBA00022692"/>
    </source>
</evidence>
<dbReference type="GO" id="GO:0016491">
    <property type="term" value="F:oxidoreductase activity"/>
    <property type="evidence" value="ECO:0007669"/>
    <property type="project" value="UniProtKB-KW"/>
</dbReference>
<comment type="subcellular location">
    <subcellularLocation>
        <location evidence="1">Membrane</location>
        <topology evidence="1">Multi-pass membrane protein</topology>
    </subcellularLocation>
</comment>
<organism evidence="12 13">
    <name type="scientific">Klenkia marina</name>
    <dbReference type="NCBI Taxonomy" id="1960309"/>
    <lineage>
        <taxon>Bacteria</taxon>
        <taxon>Bacillati</taxon>
        <taxon>Actinomycetota</taxon>
        <taxon>Actinomycetes</taxon>
        <taxon>Geodermatophilales</taxon>
        <taxon>Geodermatophilaceae</taxon>
        <taxon>Klenkia</taxon>
    </lineage>
</organism>
<dbReference type="GO" id="GO:0016020">
    <property type="term" value="C:membrane"/>
    <property type="evidence" value="ECO:0007669"/>
    <property type="project" value="UniProtKB-SubCell"/>
</dbReference>
<feature type="transmembrane region" description="Helical" evidence="10">
    <location>
        <begin position="145"/>
        <end position="169"/>
    </location>
</feature>
<dbReference type="Proteomes" id="UP000198981">
    <property type="component" value="Unassembled WGS sequence"/>
</dbReference>
<sequence>MTAWTDTRAAGAALPGDEPQGTAQVLAGRDRRLGAGLLVGGALGLLAAFVLAVEKFRLLTEADYVPTCSINPVLSCGSVMSSPQAEVFGFPNPLLGLIGFTAVLVVGAALTGGAALPSWFWAGLQLGVVAGVIFVHWLIEASLYRIGALCPYCVVVWVVVIALFTAVTARNLTAVAHRLPPAIQPVVAALHRRQTIVVTVWLLGIAALITVRFWTFWSTTLG</sequence>
<keyword evidence="8" id="KW-1015">Disulfide bond</keyword>
<keyword evidence="7 10" id="KW-0472">Membrane</keyword>
<evidence type="ECO:0000256" key="6">
    <source>
        <dbReference type="ARBA" id="ARBA00023002"/>
    </source>
</evidence>
<evidence type="ECO:0000256" key="9">
    <source>
        <dbReference type="ARBA" id="ARBA00023284"/>
    </source>
</evidence>
<evidence type="ECO:0000256" key="5">
    <source>
        <dbReference type="ARBA" id="ARBA00022989"/>
    </source>
</evidence>
<feature type="transmembrane region" description="Helical" evidence="10">
    <location>
        <begin position="196"/>
        <end position="217"/>
    </location>
</feature>
<dbReference type="PANTHER" id="PTHR34573:SF1">
    <property type="entry name" value="VITAMIN K EPOXIDE REDUCTASE DOMAIN-CONTAINING PROTEIN"/>
    <property type="match status" value="1"/>
</dbReference>
<dbReference type="CDD" id="cd12922">
    <property type="entry name" value="VKOR_5"/>
    <property type="match status" value="1"/>
</dbReference>
<dbReference type="AlphaFoldDB" id="A0A1G4Z3K9"/>
<feature type="transmembrane region" description="Helical" evidence="10">
    <location>
        <begin position="94"/>
        <end position="112"/>
    </location>
</feature>